<sequence>MSGPHHTQYNSSNGGPVYASQGIQNIYLSEVIDHFEKGSRALKGKLYPNAVAEFEEAVTTAARAGLENDPAAQAKIAQAHFFAALALLGGRNPGDRGPEEIQRIERHLEQVMNYADESSVCQAKVLWAIVNEDYYAAYGMHPVKEEAADFGQSLENLSPGDLEPFVTHLTRVTGATWNSLCDRAVAYGMMPPPVVQTEVRRVVDPHRPVAVKKYFTHTPRHRSSAGYIAAFAGAGVLIVAGLAMQNFGTLLFVVGGGWLAKWGFEELGRYREYLRRFREAEPKPSDRQLDEWLREDIAVISRRAGERVRLNAELTAQGGDLVYPIQVVVGIPSGNQAVSHRLRVRPGADGMVRANTYDVLIMFLTNNLISIYRCILDNHTGEAVYEENTEYHYRDIVGVSSQSIPIPEVLADLLAEIDENYKNVPLAQTFRLSITSGESLSVATGFRRPEDGLTGDIAWGNNARSLDVIKKMIRARHTA</sequence>
<keyword evidence="1" id="KW-1133">Transmembrane helix</keyword>
<comment type="caution">
    <text evidence="2">The sequence shown here is derived from an EMBL/GenBank/DDBJ whole genome shotgun (WGS) entry which is preliminary data.</text>
</comment>
<keyword evidence="1" id="KW-0472">Membrane</keyword>
<gene>
    <name evidence="2" type="ORF">GC106_78590</name>
</gene>
<evidence type="ECO:0000313" key="3">
    <source>
        <dbReference type="Proteomes" id="UP000763557"/>
    </source>
</evidence>
<keyword evidence="1" id="KW-0812">Transmembrane</keyword>
<accession>A0ABX2FIN6</accession>
<organism evidence="2 3">
    <name type="scientific">Kibdelosporangium persicum</name>
    <dbReference type="NCBI Taxonomy" id="2698649"/>
    <lineage>
        <taxon>Bacteria</taxon>
        <taxon>Bacillati</taxon>
        <taxon>Actinomycetota</taxon>
        <taxon>Actinomycetes</taxon>
        <taxon>Pseudonocardiales</taxon>
        <taxon>Pseudonocardiaceae</taxon>
        <taxon>Kibdelosporangium</taxon>
    </lineage>
</organism>
<dbReference type="Proteomes" id="UP000763557">
    <property type="component" value="Unassembled WGS sequence"/>
</dbReference>
<name>A0ABX2FIN6_9PSEU</name>
<keyword evidence="3" id="KW-1185">Reference proteome</keyword>
<evidence type="ECO:0000313" key="2">
    <source>
        <dbReference type="EMBL" id="NRN70588.1"/>
    </source>
</evidence>
<proteinExistence type="predicted"/>
<dbReference type="EMBL" id="JAAATY010000041">
    <property type="protein sequence ID" value="NRN70588.1"/>
    <property type="molecule type" value="Genomic_DNA"/>
</dbReference>
<dbReference type="RefSeq" id="WP_173141719.1">
    <property type="nucleotide sequence ID" value="NZ_CBCSGW010000030.1"/>
</dbReference>
<evidence type="ECO:0000256" key="1">
    <source>
        <dbReference type="SAM" id="Phobius"/>
    </source>
</evidence>
<protein>
    <submittedName>
        <fullName evidence="2">Uncharacterized protein</fullName>
    </submittedName>
</protein>
<reference evidence="2 3" key="1">
    <citation type="submission" date="2020-01" db="EMBL/GenBank/DDBJ databases">
        <title>Kibdelosporangium persica a novel Actinomycetes from a hot desert in Iran.</title>
        <authorList>
            <person name="Safaei N."/>
            <person name="Zaburannyi N."/>
            <person name="Mueller R."/>
            <person name="Wink J."/>
        </authorList>
    </citation>
    <scope>NUCLEOTIDE SEQUENCE [LARGE SCALE GENOMIC DNA]</scope>
    <source>
        <strain evidence="2 3">4NS15</strain>
    </source>
</reference>
<feature type="transmembrane region" description="Helical" evidence="1">
    <location>
        <begin position="225"/>
        <end position="244"/>
    </location>
</feature>